<evidence type="ECO:0000256" key="9">
    <source>
        <dbReference type="SAM" id="MobiDB-lite"/>
    </source>
</evidence>
<dbReference type="GO" id="GO:0005737">
    <property type="term" value="C:cytoplasm"/>
    <property type="evidence" value="ECO:0007669"/>
    <property type="project" value="TreeGrafter"/>
</dbReference>
<name>A0A2R6RIY8_ACTCC</name>
<dbReference type="GO" id="GO:0008017">
    <property type="term" value="F:microtubule binding"/>
    <property type="evidence" value="ECO:0007669"/>
    <property type="project" value="InterPro"/>
</dbReference>
<reference evidence="10 11" key="1">
    <citation type="submission" date="2017-07" db="EMBL/GenBank/DDBJ databases">
        <title>An improved, manually edited Actinidia chinensis var. chinensis (kiwifruit) genome highlights the challenges associated with draft genomes and gene prediction in plants.</title>
        <authorList>
            <person name="Pilkington S."/>
            <person name="Crowhurst R."/>
            <person name="Hilario E."/>
            <person name="Nardozza S."/>
            <person name="Fraser L."/>
            <person name="Peng Y."/>
            <person name="Gunaseelan K."/>
            <person name="Simpson R."/>
            <person name="Tahir J."/>
            <person name="Deroles S."/>
            <person name="Templeton K."/>
            <person name="Luo Z."/>
            <person name="Davy M."/>
            <person name="Cheng C."/>
            <person name="Mcneilage M."/>
            <person name="Scaglione D."/>
            <person name="Liu Y."/>
            <person name="Zhang Q."/>
            <person name="Datson P."/>
            <person name="De Silva N."/>
            <person name="Gardiner S."/>
            <person name="Bassett H."/>
            <person name="Chagne D."/>
            <person name="Mccallum J."/>
            <person name="Dzierzon H."/>
            <person name="Deng C."/>
            <person name="Wang Y.-Y."/>
            <person name="Barron N."/>
            <person name="Manako K."/>
            <person name="Bowen J."/>
            <person name="Foster T."/>
            <person name="Erridge Z."/>
            <person name="Tiffin H."/>
            <person name="Waite C."/>
            <person name="Davies K."/>
            <person name="Grierson E."/>
            <person name="Laing W."/>
            <person name="Kirk R."/>
            <person name="Chen X."/>
            <person name="Wood M."/>
            <person name="Montefiori M."/>
            <person name="Brummell D."/>
            <person name="Schwinn K."/>
            <person name="Catanach A."/>
            <person name="Fullerton C."/>
            <person name="Li D."/>
            <person name="Meiyalaghan S."/>
            <person name="Nieuwenhuizen N."/>
            <person name="Read N."/>
            <person name="Prakash R."/>
            <person name="Hunter D."/>
            <person name="Zhang H."/>
            <person name="Mckenzie M."/>
            <person name="Knabel M."/>
            <person name="Harris A."/>
            <person name="Allan A."/>
            <person name="Chen A."/>
            <person name="Janssen B."/>
            <person name="Plunkett B."/>
            <person name="Dwamena C."/>
            <person name="Voogd C."/>
            <person name="Leif D."/>
            <person name="Lafferty D."/>
            <person name="Souleyre E."/>
            <person name="Varkonyi-Gasic E."/>
            <person name="Gambi F."/>
            <person name="Hanley J."/>
            <person name="Yao J.-L."/>
            <person name="Cheung J."/>
            <person name="David K."/>
            <person name="Warren B."/>
            <person name="Marsh K."/>
            <person name="Snowden K."/>
            <person name="Lin-Wang K."/>
            <person name="Brian L."/>
            <person name="Martinez-Sanchez M."/>
            <person name="Wang M."/>
            <person name="Ileperuma N."/>
            <person name="Macnee N."/>
            <person name="Campin R."/>
            <person name="Mcatee P."/>
            <person name="Drummond R."/>
            <person name="Espley R."/>
            <person name="Ireland H."/>
            <person name="Wu R."/>
            <person name="Atkinson R."/>
            <person name="Karunairetnam S."/>
            <person name="Bulley S."/>
            <person name="Chunkath S."/>
            <person name="Hanley Z."/>
            <person name="Storey R."/>
            <person name="Thrimawithana A."/>
            <person name="Thomson S."/>
            <person name="David C."/>
            <person name="Testolin R."/>
        </authorList>
    </citation>
    <scope>NUCLEOTIDE SEQUENCE [LARGE SCALE GENOMIC DNA]</scope>
    <source>
        <strain evidence="11">cv. Red5</strain>
        <tissue evidence="10">Young leaf</tissue>
    </source>
</reference>
<evidence type="ECO:0000256" key="3">
    <source>
        <dbReference type="ARBA" id="ARBA00006187"/>
    </source>
</evidence>
<dbReference type="GO" id="GO:0000226">
    <property type="term" value="P:microtubule cytoskeleton organization"/>
    <property type="evidence" value="ECO:0007669"/>
    <property type="project" value="InterPro"/>
</dbReference>
<keyword evidence="11" id="KW-1185">Reference proteome</keyword>
<dbReference type="FunFam" id="1.20.58.1520:FF:000002">
    <property type="entry name" value="65-kDa microtubule-associated protein 6"/>
    <property type="match status" value="1"/>
</dbReference>
<feature type="region of interest" description="Disordered" evidence="9">
    <location>
        <begin position="457"/>
        <end position="483"/>
    </location>
</feature>
<dbReference type="Gene3D" id="1.20.58.1520">
    <property type="match status" value="1"/>
</dbReference>
<evidence type="ECO:0000256" key="7">
    <source>
        <dbReference type="ARBA" id="ARBA00023212"/>
    </source>
</evidence>
<dbReference type="GO" id="GO:0005819">
    <property type="term" value="C:spindle"/>
    <property type="evidence" value="ECO:0007669"/>
    <property type="project" value="TreeGrafter"/>
</dbReference>
<keyword evidence="5" id="KW-0597">Phosphoprotein</keyword>
<dbReference type="GO" id="GO:0005874">
    <property type="term" value="C:microtubule"/>
    <property type="evidence" value="ECO:0007669"/>
    <property type="project" value="UniProtKB-KW"/>
</dbReference>
<reference evidence="11" key="2">
    <citation type="journal article" date="2018" name="BMC Genomics">
        <title>A manually annotated Actinidia chinensis var. chinensis (kiwifruit) genome highlights the challenges associated with draft genomes and gene prediction in plants.</title>
        <authorList>
            <person name="Pilkington S.M."/>
            <person name="Crowhurst R."/>
            <person name="Hilario E."/>
            <person name="Nardozza S."/>
            <person name="Fraser L."/>
            <person name="Peng Y."/>
            <person name="Gunaseelan K."/>
            <person name="Simpson R."/>
            <person name="Tahir J."/>
            <person name="Deroles S.C."/>
            <person name="Templeton K."/>
            <person name="Luo Z."/>
            <person name="Davy M."/>
            <person name="Cheng C."/>
            <person name="McNeilage M."/>
            <person name="Scaglione D."/>
            <person name="Liu Y."/>
            <person name="Zhang Q."/>
            <person name="Datson P."/>
            <person name="De Silva N."/>
            <person name="Gardiner S.E."/>
            <person name="Bassett H."/>
            <person name="Chagne D."/>
            <person name="McCallum J."/>
            <person name="Dzierzon H."/>
            <person name="Deng C."/>
            <person name="Wang Y.Y."/>
            <person name="Barron L."/>
            <person name="Manako K."/>
            <person name="Bowen J."/>
            <person name="Foster T.M."/>
            <person name="Erridge Z.A."/>
            <person name="Tiffin H."/>
            <person name="Waite C.N."/>
            <person name="Davies K.M."/>
            <person name="Grierson E.P."/>
            <person name="Laing W.A."/>
            <person name="Kirk R."/>
            <person name="Chen X."/>
            <person name="Wood M."/>
            <person name="Montefiori M."/>
            <person name="Brummell D.A."/>
            <person name="Schwinn K.E."/>
            <person name="Catanach A."/>
            <person name="Fullerton C."/>
            <person name="Li D."/>
            <person name="Meiyalaghan S."/>
            <person name="Nieuwenhuizen N."/>
            <person name="Read N."/>
            <person name="Prakash R."/>
            <person name="Hunter D."/>
            <person name="Zhang H."/>
            <person name="McKenzie M."/>
            <person name="Knabel M."/>
            <person name="Harris A."/>
            <person name="Allan A.C."/>
            <person name="Gleave A."/>
            <person name="Chen A."/>
            <person name="Janssen B.J."/>
            <person name="Plunkett B."/>
            <person name="Ampomah-Dwamena C."/>
            <person name="Voogd C."/>
            <person name="Leif D."/>
            <person name="Lafferty D."/>
            <person name="Souleyre E.J.F."/>
            <person name="Varkonyi-Gasic E."/>
            <person name="Gambi F."/>
            <person name="Hanley J."/>
            <person name="Yao J.L."/>
            <person name="Cheung J."/>
            <person name="David K.M."/>
            <person name="Warren B."/>
            <person name="Marsh K."/>
            <person name="Snowden K.C."/>
            <person name="Lin-Wang K."/>
            <person name="Brian L."/>
            <person name="Martinez-Sanchez M."/>
            <person name="Wang M."/>
            <person name="Ileperuma N."/>
            <person name="Macnee N."/>
            <person name="Campin R."/>
            <person name="McAtee P."/>
            <person name="Drummond R.S.M."/>
            <person name="Espley R.V."/>
            <person name="Ireland H.S."/>
            <person name="Wu R."/>
            <person name="Atkinson R.G."/>
            <person name="Karunairetnam S."/>
            <person name="Bulley S."/>
            <person name="Chunkath S."/>
            <person name="Hanley Z."/>
            <person name="Storey R."/>
            <person name="Thrimawithana A.H."/>
            <person name="Thomson S."/>
            <person name="David C."/>
            <person name="Testolin R."/>
            <person name="Huang H."/>
            <person name="Hellens R.P."/>
            <person name="Schaffer R.J."/>
        </authorList>
    </citation>
    <scope>NUCLEOTIDE SEQUENCE [LARGE SCALE GENOMIC DNA]</scope>
    <source>
        <strain evidence="11">cv. Red5</strain>
    </source>
</reference>
<evidence type="ECO:0000256" key="1">
    <source>
        <dbReference type="ARBA" id="ARBA00004123"/>
    </source>
</evidence>
<feature type="compositionally biased region" description="Low complexity" evidence="9">
    <location>
        <begin position="458"/>
        <end position="467"/>
    </location>
</feature>
<evidence type="ECO:0000256" key="2">
    <source>
        <dbReference type="ARBA" id="ARBA00004245"/>
    </source>
</evidence>
<feature type="compositionally biased region" description="Polar residues" evidence="9">
    <location>
        <begin position="562"/>
        <end position="588"/>
    </location>
</feature>
<evidence type="ECO:0000256" key="4">
    <source>
        <dbReference type="ARBA" id="ARBA00022490"/>
    </source>
</evidence>
<organism evidence="10 11">
    <name type="scientific">Actinidia chinensis var. chinensis</name>
    <name type="common">Chinese soft-hair kiwi</name>
    <dbReference type="NCBI Taxonomy" id="1590841"/>
    <lineage>
        <taxon>Eukaryota</taxon>
        <taxon>Viridiplantae</taxon>
        <taxon>Streptophyta</taxon>
        <taxon>Embryophyta</taxon>
        <taxon>Tracheophyta</taxon>
        <taxon>Spermatophyta</taxon>
        <taxon>Magnoliopsida</taxon>
        <taxon>eudicotyledons</taxon>
        <taxon>Gunneridae</taxon>
        <taxon>Pentapetalae</taxon>
        <taxon>asterids</taxon>
        <taxon>Ericales</taxon>
        <taxon>Actinidiaceae</taxon>
        <taxon>Actinidia</taxon>
    </lineage>
</organism>
<dbReference type="EMBL" id="NKQK01000005">
    <property type="protein sequence ID" value="PSS29979.1"/>
    <property type="molecule type" value="Genomic_DNA"/>
</dbReference>
<dbReference type="AlphaFoldDB" id="A0A2R6RIY8"/>
<keyword evidence="4" id="KW-0963">Cytoplasm</keyword>
<feature type="compositionally biased region" description="Polar residues" evidence="9">
    <location>
        <begin position="468"/>
        <end position="478"/>
    </location>
</feature>
<keyword evidence="7" id="KW-0206">Cytoskeleton</keyword>
<accession>A0A2R6RIY8</accession>
<dbReference type="OMA" id="LHFQENA"/>
<keyword evidence="6" id="KW-0493">Microtubule</keyword>
<dbReference type="Gramene" id="PSS29979">
    <property type="protein sequence ID" value="PSS29979"/>
    <property type="gene ID" value="CEY00_Acc05294"/>
</dbReference>
<protein>
    <submittedName>
        <fullName evidence="10">Microtubule-associated protein</fullName>
    </submittedName>
</protein>
<dbReference type="GO" id="GO:0005634">
    <property type="term" value="C:nucleus"/>
    <property type="evidence" value="ECO:0007669"/>
    <property type="project" value="UniProtKB-SubCell"/>
</dbReference>
<feature type="region of interest" description="Disordered" evidence="9">
    <location>
        <begin position="496"/>
        <end position="524"/>
    </location>
</feature>
<dbReference type="Pfam" id="PF03999">
    <property type="entry name" value="MAP65_ASE1"/>
    <property type="match status" value="1"/>
</dbReference>
<keyword evidence="8" id="KW-0539">Nucleus</keyword>
<comment type="subcellular location">
    <subcellularLocation>
        <location evidence="2">Cytoplasm</location>
        <location evidence="2">Cytoskeleton</location>
    </subcellularLocation>
    <subcellularLocation>
        <location evidence="1">Nucleus</location>
    </subcellularLocation>
</comment>
<dbReference type="InParanoid" id="A0A2R6RIY8"/>
<evidence type="ECO:0000313" key="11">
    <source>
        <dbReference type="Proteomes" id="UP000241394"/>
    </source>
</evidence>
<proteinExistence type="inferred from homology"/>
<dbReference type="InterPro" id="IPR007145">
    <property type="entry name" value="MAP65_Ase1_PRC1"/>
</dbReference>
<dbReference type="PANTHER" id="PTHR19321">
    <property type="entry name" value="PROTEIN REGULATOR OF CYTOKINESIS 1 PRC1-RELATED"/>
    <property type="match status" value="1"/>
</dbReference>
<dbReference type="STRING" id="1590841.A0A2R6RIY8"/>
<feature type="region of interest" description="Disordered" evidence="9">
    <location>
        <begin position="562"/>
        <end position="591"/>
    </location>
</feature>
<evidence type="ECO:0000256" key="6">
    <source>
        <dbReference type="ARBA" id="ARBA00022701"/>
    </source>
</evidence>
<comment type="caution">
    <text evidence="10">The sequence shown here is derived from an EMBL/GenBank/DDBJ whole genome shotgun (WGS) entry which is preliminary data.</text>
</comment>
<gene>
    <name evidence="10" type="ORF">CEY00_Acc05294</name>
</gene>
<sequence length="656" mass="74448">MLLELEQECLEAYRRKVDHANQCRAQLRKSVADSEAELAYICSAMGERPLHTRQSARTLKEELEAIMPILEEMRKQKIERRHQFLEVLDQIKNISKEIYRSTEDSQCTVVTNECDLSLKRLEELHIQLHALQKEKSDRLKQVLDHLNTLNSLCVVLGVDFQQTIKEIHPTLDDSIGTKNISIETMERLSAAIQKLHEVKIQRLQQLQDLATTMVELWSLMDTPIEEQLMFRNVTKNIAVSDSEITEPNALSVDFINYAEAEVSRLQLMKSSKMKEVILKKRSDLEELCRKAHMVAEAQDAVDYSVEAIESGLVDPSIVLEHIELQISKVKEEAFSRKDILDKVQKWLAACEEECWLEEYNRDDSRYNAGRGTHLILKRAEKARAVVNKIPAMVEALTSKATAWEKERGIEFSYDGVHLLSMLENYSIFKQEKEQECQRQRDQKKLQGQLLAEQEVLFGSKPSPSKSGNKLSRTSSIGGASSRRMSLGGAMLQASNSEKATFPCHPLRKSNSVRQHNSRNHLPSGSFLDLSSGGLNAKQHRCNAANVRETKLQRIRKPLSPVNSALSYKSSTPNIQDLSRKTPSTNRTPVMSPAKIISTIDDDEHKTPRTMRVPLPNTPQTMLVAMQTAMTTPCVLGGAEDVEYSFEERRASFVLPK</sequence>
<evidence type="ECO:0000313" key="10">
    <source>
        <dbReference type="EMBL" id="PSS29979.1"/>
    </source>
</evidence>
<evidence type="ECO:0000256" key="8">
    <source>
        <dbReference type="ARBA" id="ARBA00023242"/>
    </source>
</evidence>
<dbReference type="Proteomes" id="UP000241394">
    <property type="component" value="Chromosome LG5"/>
</dbReference>
<comment type="similarity">
    <text evidence="3">Belongs to the MAP65/ASE1 family.</text>
</comment>
<evidence type="ECO:0000256" key="5">
    <source>
        <dbReference type="ARBA" id="ARBA00022553"/>
    </source>
</evidence>
<dbReference type="PANTHER" id="PTHR19321:SF7">
    <property type="entry name" value="65-KDA MICROTUBULE-ASSOCIATED PROTEIN 3"/>
    <property type="match status" value="1"/>
</dbReference>
<dbReference type="OrthoDB" id="642895at2759"/>